<dbReference type="EMBL" id="LR746269">
    <property type="protein sequence ID" value="CAA7397712.1"/>
    <property type="molecule type" value="Genomic_DNA"/>
</dbReference>
<dbReference type="AlphaFoldDB" id="A0A7I8KJU6"/>
<protein>
    <submittedName>
        <fullName evidence="1">Uncharacterized protein</fullName>
    </submittedName>
</protein>
<accession>A0A7I8KJU6</accession>
<name>A0A7I8KJU6_SPIIN</name>
<evidence type="ECO:0000313" key="2">
    <source>
        <dbReference type="Proteomes" id="UP000663760"/>
    </source>
</evidence>
<gene>
    <name evidence="1" type="ORF">SI8410_06008377</name>
</gene>
<reference evidence="1" key="1">
    <citation type="submission" date="2020-02" db="EMBL/GenBank/DDBJ databases">
        <authorList>
            <person name="Scholz U."/>
            <person name="Mascher M."/>
            <person name="Fiebig A."/>
        </authorList>
    </citation>
    <scope>NUCLEOTIDE SEQUENCE</scope>
</reference>
<organism evidence="1 2">
    <name type="scientific">Spirodela intermedia</name>
    <name type="common">Intermediate duckweed</name>
    <dbReference type="NCBI Taxonomy" id="51605"/>
    <lineage>
        <taxon>Eukaryota</taxon>
        <taxon>Viridiplantae</taxon>
        <taxon>Streptophyta</taxon>
        <taxon>Embryophyta</taxon>
        <taxon>Tracheophyta</taxon>
        <taxon>Spermatophyta</taxon>
        <taxon>Magnoliopsida</taxon>
        <taxon>Liliopsida</taxon>
        <taxon>Araceae</taxon>
        <taxon>Lemnoideae</taxon>
        <taxon>Spirodela</taxon>
    </lineage>
</organism>
<sequence>MVWYHWKFLEETIQLIQTIHNLASY</sequence>
<proteinExistence type="predicted"/>
<dbReference type="Proteomes" id="UP000663760">
    <property type="component" value="Chromosome 6"/>
</dbReference>
<evidence type="ECO:0000313" key="1">
    <source>
        <dbReference type="EMBL" id="CAA7397712.1"/>
    </source>
</evidence>
<keyword evidence="2" id="KW-1185">Reference proteome</keyword>